<feature type="region of interest" description="Disordered" evidence="1">
    <location>
        <begin position="126"/>
        <end position="186"/>
    </location>
</feature>
<proteinExistence type="predicted"/>
<accession>A0A8U0RXG6</accession>
<gene>
    <name evidence="3" type="primary">LOC123391040</name>
</gene>
<evidence type="ECO:0000313" key="3">
    <source>
        <dbReference type="RefSeq" id="XP_044932515.1"/>
    </source>
</evidence>
<dbReference type="RefSeq" id="XP_044932515.1">
    <property type="nucleotide sequence ID" value="XM_045076580.1"/>
</dbReference>
<dbReference type="GeneID" id="123391040"/>
<evidence type="ECO:0000313" key="2">
    <source>
        <dbReference type="Proteomes" id="UP000000715"/>
    </source>
</evidence>
<organism evidence="2 3">
    <name type="scientific">Mustela putorius furo</name>
    <name type="common">European domestic ferret</name>
    <name type="synonym">Mustela furo</name>
    <dbReference type="NCBI Taxonomy" id="9669"/>
    <lineage>
        <taxon>Eukaryota</taxon>
        <taxon>Metazoa</taxon>
        <taxon>Chordata</taxon>
        <taxon>Craniata</taxon>
        <taxon>Vertebrata</taxon>
        <taxon>Euteleostomi</taxon>
        <taxon>Mammalia</taxon>
        <taxon>Eutheria</taxon>
        <taxon>Laurasiatheria</taxon>
        <taxon>Carnivora</taxon>
        <taxon>Caniformia</taxon>
        <taxon>Musteloidea</taxon>
        <taxon>Mustelidae</taxon>
        <taxon>Mustelinae</taxon>
        <taxon>Mustela</taxon>
    </lineage>
</organism>
<dbReference type="Proteomes" id="UP000000715">
    <property type="component" value="Unplaced"/>
</dbReference>
<feature type="compositionally biased region" description="Low complexity" evidence="1">
    <location>
        <begin position="9"/>
        <end position="21"/>
    </location>
</feature>
<evidence type="ECO:0000256" key="1">
    <source>
        <dbReference type="SAM" id="MobiDB-lite"/>
    </source>
</evidence>
<sequence length="281" mass="30797">MASCHATHVAPPRALLTPPPRVARAFARPLKSARRGSARLTEELGVRTRPPTQDARPTVPAGPRLPRVCNAHGGLPGPRTAARVTVPLRLRTLTLGKAAAGAGESEAGGGRPQAVRAREVRRKPLLQSPSPRCGSARRNGAGRARGRRTGGRASRRTGRTGACVLRGPPEDAVPTVRRTAPGRTPHAWSRRRLPRLRGFTYTPLQLRTPWCCHRALRDPEALGGRLRHFTCVCTAVRWCLCKKKLDTYRPHGCMHPEGALRGHRRWPSAHNESGLRRNQFC</sequence>
<feature type="region of interest" description="Disordered" evidence="1">
    <location>
        <begin position="1"/>
        <end position="21"/>
    </location>
</feature>
<protein>
    <submittedName>
        <fullName evidence="3">Uncharacterized protein LOC123391040</fullName>
    </submittedName>
</protein>
<keyword evidence="2" id="KW-1185">Reference proteome</keyword>
<name>A0A8U0RXG6_MUSPF</name>
<feature type="compositionally biased region" description="Basic residues" evidence="1">
    <location>
        <begin position="144"/>
        <end position="158"/>
    </location>
</feature>
<reference evidence="3" key="1">
    <citation type="submission" date="2025-08" db="UniProtKB">
        <authorList>
            <consortium name="RefSeq"/>
        </authorList>
    </citation>
    <scope>IDENTIFICATION</scope>
    <source>
        <tissue evidence="3">Brain</tissue>
    </source>
</reference>
<dbReference type="AlphaFoldDB" id="A0A8U0RXG6"/>